<dbReference type="CDD" id="cd15482">
    <property type="entry name" value="Sialidase_non-viral"/>
    <property type="match status" value="1"/>
</dbReference>
<evidence type="ECO:0000313" key="6">
    <source>
        <dbReference type="Proteomes" id="UP000619536"/>
    </source>
</evidence>
<dbReference type="GO" id="GO:0009313">
    <property type="term" value="P:oligosaccharide catabolic process"/>
    <property type="evidence" value="ECO:0007669"/>
    <property type="project" value="TreeGrafter"/>
</dbReference>
<dbReference type="InterPro" id="IPR023364">
    <property type="entry name" value="Trans_sialidase_dom3"/>
</dbReference>
<dbReference type="SUPFAM" id="SSF50939">
    <property type="entry name" value="Sialidases"/>
    <property type="match status" value="1"/>
</dbReference>
<gene>
    <name evidence="5" type="ORF">GCM10007377_09330</name>
</gene>
<protein>
    <recommendedName>
        <fullName evidence="3">exo-alpha-sialidase</fullName>
        <ecNumber evidence="3">3.2.1.18</ecNumber>
    </recommendedName>
</protein>
<sequence>MASNPCPAYSQGTITFDIQTRIDTPLFTAQGSTGEICLTITNNQLVYRVTTQEQTALLEIEDIRNLADNQWHSIAITVDSSGTRIFIDGYQEFGGTTSAFFTDLGDDANYTLVENALINIREFAISDRVATPQEVLAQATTPTALIEFAAPYLSSYDVMQVGELISGSIRVIFRVRGHGQAGTMFAAAGAGREAMSLAIDTTGITYRVFGKYGQWRIFHAQGAWDDGNWHDVVVTAAYGAIEIYVDGFRELHEPGQPFFADIDELDTVVIGQDTIGIRLFGEATQAMIYPTPLNDSQIKHLARIAPLSTQALFDRGLMGSSSYRIPSLIALPTGVVIAGADQRTTIPNDSPNHINFTIRRSLDNGATWLPVQTIIDSPGSGHSGASASDSVLVYDEQAHRVIALIDRFPGNIGQPNCGYGLGANTQGELLLHDKQDQIYTLHDDGTVTDSEGAATAYTVDSQGNVNFDGHDGGNIWCAQDKNPHQTLLVERTCFLEVLYSDDEGETWSEPHTINHMVKEPWMSFLGTSPGNGIVLHHGTHVGRIIMPVYFSGRNSMRFSTAVVYSDDHGITWERSHSTNDNRMFNGSTIDPETFEDAEACLYECVPVEREDGSIIFFMRNQHPEGKVAIAISHDGGETWGTPYFHSQLPEIFSQPNAISLSDAEHPNRLVFANASQLLPYRGAGVLRLSEDGGTTFNISRTFRPFHYVYQCMAWLANGNLGLLWEHEWQGLYFTQIPLQWFDNPHIE</sequence>
<dbReference type="InterPro" id="IPR026856">
    <property type="entry name" value="Sialidase_fam"/>
</dbReference>
<name>A0A8J3ANP2_9BIFI</name>
<keyword evidence="6" id="KW-1185">Reference proteome</keyword>
<dbReference type="Gene3D" id="2.60.120.200">
    <property type="match status" value="2"/>
</dbReference>
<dbReference type="GO" id="GO:0006689">
    <property type="term" value="P:ganglioside catabolic process"/>
    <property type="evidence" value="ECO:0007669"/>
    <property type="project" value="TreeGrafter"/>
</dbReference>
<evidence type="ECO:0000259" key="4">
    <source>
        <dbReference type="Pfam" id="PF13088"/>
    </source>
</evidence>
<dbReference type="Pfam" id="PF13385">
    <property type="entry name" value="Laminin_G_3"/>
    <property type="match status" value="2"/>
</dbReference>
<comment type="catalytic activity">
    <reaction evidence="1">
        <text>Hydrolysis of alpha-(2-&gt;3)-, alpha-(2-&gt;6)-, alpha-(2-&gt;8)- glycosidic linkages of terminal sialic acid residues in oligosaccharides, glycoproteins, glycolipids, colominic acid and synthetic substrates.</text>
        <dbReference type="EC" id="3.2.1.18"/>
    </reaction>
</comment>
<dbReference type="PANTHER" id="PTHR10628">
    <property type="entry name" value="SIALIDASE"/>
    <property type="match status" value="1"/>
</dbReference>
<dbReference type="InterPro" id="IPR036278">
    <property type="entry name" value="Sialidase_sf"/>
</dbReference>
<dbReference type="GO" id="GO:0016020">
    <property type="term" value="C:membrane"/>
    <property type="evidence" value="ECO:0007669"/>
    <property type="project" value="TreeGrafter"/>
</dbReference>
<dbReference type="InterPro" id="IPR011040">
    <property type="entry name" value="Sialidase"/>
</dbReference>
<dbReference type="InterPro" id="IPR001791">
    <property type="entry name" value="Laminin_G"/>
</dbReference>
<evidence type="ECO:0000256" key="3">
    <source>
        <dbReference type="ARBA" id="ARBA00012733"/>
    </source>
</evidence>
<evidence type="ECO:0000256" key="1">
    <source>
        <dbReference type="ARBA" id="ARBA00000427"/>
    </source>
</evidence>
<proteinExistence type="inferred from homology"/>
<evidence type="ECO:0000313" key="5">
    <source>
        <dbReference type="EMBL" id="GGI14117.1"/>
    </source>
</evidence>
<comment type="similarity">
    <text evidence="2">Belongs to the glycosyl hydrolase 33 family.</text>
</comment>
<dbReference type="Pfam" id="PF13088">
    <property type="entry name" value="BNR_2"/>
    <property type="match status" value="1"/>
</dbReference>
<dbReference type="Gene3D" id="2.120.10.10">
    <property type="match status" value="1"/>
</dbReference>
<dbReference type="InterPro" id="IPR013320">
    <property type="entry name" value="ConA-like_dom_sf"/>
</dbReference>
<dbReference type="PANTHER" id="PTHR10628:SF30">
    <property type="entry name" value="EXO-ALPHA-SIALIDASE"/>
    <property type="match status" value="1"/>
</dbReference>
<dbReference type="Proteomes" id="UP000619536">
    <property type="component" value="Unassembled WGS sequence"/>
</dbReference>
<dbReference type="AlphaFoldDB" id="A0A8J3ANP2"/>
<organism evidence="5 6">
    <name type="scientific">Galliscardovia ingluviei</name>
    <dbReference type="NCBI Taxonomy" id="1769422"/>
    <lineage>
        <taxon>Bacteria</taxon>
        <taxon>Bacillati</taxon>
        <taxon>Actinomycetota</taxon>
        <taxon>Actinomycetes</taxon>
        <taxon>Bifidobacteriales</taxon>
        <taxon>Bifidobacteriaceae</taxon>
        <taxon>Galliscardovia</taxon>
    </lineage>
</organism>
<dbReference type="CDD" id="cd00110">
    <property type="entry name" value="LamG"/>
    <property type="match status" value="1"/>
</dbReference>
<dbReference type="GO" id="GO:0004308">
    <property type="term" value="F:exo-alpha-sialidase activity"/>
    <property type="evidence" value="ECO:0007669"/>
    <property type="project" value="UniProtKB-EC"/>
</dbReference>
<dbReference type="GO" id="GO:0005737">
    <property type="term" value="C:cytoplasm"/>
    <property type="evidence" value="ECO:0007669"/>
    <property type="project" value="TreeGrafter"/>
</dbReference>
<reference evidence="5" key="1">
    <citation type="journal article" date="2014" name="Int. J. Syst. Evol. Microbiol.">
        <title>Complete genome sequence of Corynebacterium casei LMG S-19264T (=DSM 44701T), isolated from a smear-ripened cheese.</title>
        <authorList>
            <consortium name="US DOE Joint Genome Institute (JGI-PGF)"/>
            <person name="Walter F."/>
            <person name="Albersmeier A."/>
            <person name="Kalinowski J."/>
            <person name="Ruckert C."/>
        </authorList>
    </citation>
    <scope>NUCLEOTIDE SEQUENCE</scope>
    <source>
        <strain evidence="5">CCM 8606</strain>
    </source>
</reference>
<dbReference type="SUPFAM" id="SSF49899">
    <property type="entry name" value="Concanavalin A-like lectins/glucanases"/>
    <property type="match status" value="2"/>
</dbReference>
<dbReference type="EC" id="3.2.1.18" evidence="3"/>
<feature type="domain" description="Sialidase" evidence="4">
    <location>
        <begin position="495"/>
        <end position="704"/>
    </location>
</feature>
<evidence type="ECO:0000256" key="2">
    <source>
        <dbReference type="ARBA" id="ARBA00009348"/>
    </source>
</evidence>
<dbReference type="Gene3D" id="2.40.220.10">
    <property type="entry name" value="Intramolecular Trans-sialidase, Domain 3"/>
    <property type="match status" value="1"/>
</dbReference>
<reference evidence="5" key="2">
    <citation type="submission" date="2020-09" db="EMBL/GenBank/DDBJ databases">
        <authorList>
            <person name="Sun Q."/>
            <person name="Sedlacek I."/>
        </authorList>
    </citation>
    <scope>NUCLEOTIDE SEQUENCE</scope>
    <source>
        <strain evidence="5">CCM 8606</strain>
    </source>
</reference>
<comment type="caution">
    <text evidence="5">The sequence shown here is derived from an EMBL/GenBank/DDBJ whole genome shotgun (WGS) entry which is preliminary data.</text>
</comment>
<accession>A0A8J3ANP2</accession>
<dbReference type="RefSeq" id="WP_229714761.1">
    <property type="nucleotide sequence ID" value="NZ_BMDH01000002.1"/>
</dbReference>
<dbReference type="EMBL" id="BMDH01000002">
    <property type="protein sequence ID" value="GGI14117.1"/>
    <property type="molecule type" value="Genomic_DNA"/>
</dbReference>